<keyword evidence="2" id="KW-0646">Protease inhibitor</keyword>
<accession>A0A0E0IAE2</accession>
<dbReference type="Pfam" id="PF00079">
    <property type="entry name" value="Serpin"/>
    <property type="match status" value="1"/>
</dbReference>
<dbReference type="InterPro" id="IPR042185">
    <property type="entry name" value="Serpin_sf_2"/>
</dbReference>
<dbReference type="EnsemblPlants" id="ONIVA08G11650.1">
    <property type="protein sequence ID" value="ONIVA08G11650.1"/>
    <property type="gene ID" value="ONIVA08G11650"/>
</dbReference>
<dbReference type="InterPro" id="IPR042178">
    <property type="entry name" value="Serpin_sf_1"/>
</dbReference>
<sequence length="212" mass="22602">MATTALADRSASGGPCVAFTSGVWCDAVVGRYKAEATTVDFKNKINEWTRQVRRGLIDSVLPPGSVGPTMAIVLSNAIYLKGSWEHPFMNTKKKPFYRLDAGVHVVEQLQSLNSTSPCMTGSRCSSSTTARRISVTSASAAAAADDLTQYAMVIFLPDARDGLRGIRPGSCTSTSSESVRVGEFMVPKFKVSFADSVVGVLGQLGLRLPFSP</sequence>
<dbReference type="InterPro" id="IPR023796">
    <property type="entry name" value="Serpin_dom"/>
</dbReference>
<dbReference type="HOGENOM" id="CLU_1301354_0_0_1"/>
<keyword evidence="3" id="KW-0722">Serine protease inhibitor</keyword>
<comment type="similarity">
    <text evidence="1">Belongs to the serpin family.</text>
</comment>
<reference evidence="6" key="2">
    <citation type="submission" date="2018-04" db="EMBL/GenBank/DDBJ databases">
        <title>OnivRS2 (Oryza nivara Reference Sequence Version 2).</title>
        <authorList>
            <person name="Zhang J."/>
            <person name="Kudrna D."/>
            <person name="Lee S."/>
            <person name="Talag J."/>
            <person name="Rajasekar S."/>
            <person name="Welchert J."/>
            <person name="Hsing Y.-I."/>
            <person name="Wing R.A."/>
        </authorList>
    </citation>
    <scope>NUCLEOTIDE SEQUENCE [LARGE SCALE GENOMIC DNA]</scope>
    <source>
        <strain evidence="6">SL10</strain>
    </source>
</reference>
<dbReference type="PANTHER" id="PTHR11461:SF209">
    <property type="entry name" value="SERPIN-Z8-RELATED"/>
    <property type="match status" value="1"/>
</dbReference>
<feature type="domain" description="Serpin" evidence="5">
    <location>
        <begin position="31"/>
        <end position="211"/>
    </location>
</feature>
<dbReference type="PANTHER" id="PTHR11461">
    <property type="entry name" value="SERINE PROTEASE INHIBITOR, SERPIN"/>
    <property type="match status" value="1"/>
</dbReference>
<dbReference type="Gene3D" id="2.30.39.10">
    <property type="entry name" value="Alpha-1-antitrypsin, domain 1"/>
    <property type="match status" value="1"/>
</dbReference>
<dbReference type="Gramene" id="ONIVA08G11650.1">
    <property type="protein sequence ID" value="ONIVA08G11650.1"/>
    <property type="gene ID" value="ONIVA08G11650"/>
</dbReference>
<evidence type="ECO:0000259" key="5">
    <source>
        <dbReference type="Pfam" id="PF00079"/>
    </source>
</evidence>
<protein>
    <recommendedName>
        <fullName evidence="5">Serpin domain-containing protein</fullName>
    </recommendedName>
</protein>
<dbReference type="OMA" id="GSWEHPF"/>
<dbReference type="STRING" id="4536.A0A0E0IAE2"/>
<proteinExistence type="inferred from homology"/>
<evidence type="ECO:0000256" key="3">
    <source>
        <dbReference type="ARBA" id="ARBA00022900"/>
    </source>
</evidence>
<dbReference type="eggNOG" id="KOG2392">
    <property type="taxonomic scope" value="Eukaryota"/>
</dbReference>
<evidence type="ECO:0000256" key="4">
    <source>
        <dbReference type="ARBA" id="ARBA00049586"/>
    </source>
</evidence>
<dbReference type="AlphaFoldDB" id="A0A0E0IAE2"/>
<keyword evidence="7" id="KW-1185">Reference proteome</keyword>
<dbReference type="GO" id="GO:0004867">
    <property type="term" value="F:serine-type endopeptidase inhibitor activity"/>
    <property type="evidence" value="ECO:0007669"/>
    <property type="project" value="UniProtKB-KW"/>
</dbReference>
<comment type="function">
    <text evidence="4">Probable serine protease inhibitor.</text>
</comment>
<dbReference type="Gene3D" id="3.30.497.10">
    <property type="entry name" value="Antithrombin, subunit I, domain 2"/>
    <property type="match status" value="1"/>
</dbReference>
<name>A0A0E0IAE2_ORYNI</name>
<reference evidence="6" key="1">
    <citation type="submission" date="2015-04" db="UniProtKB">
        <authorList>
            <consortium name="EnsemblPlants"/>
        </authorList>
    </citation>
    <scope>IDENTIFICATION</scope>
    <source>
        <strain evidence="6">SL10</strain>
    </source>
</reference>
<dbReference type="InterPro" id="IPR036186">
    <property type="entry name" value="Serpin_sf"/>
</dbReference>
<evidence type="ECO:0000256" key="2">
    <source>
        <dbReference type="ARBA" id="ARBA00022690"/>
    </source>
</evidence>
<dbReference type="InterPro" id="IPR000215">
    <property type="entry name" value="Serpin_fam"/>
</dbReference>
<dbReference type="SUPFAM" id="SSF56574">
    <property type="entry name" value="Serpins"/>
    <property type="match status" value="1"/>
</dbReference>
<dbReference type="GO" id="GO:0005615">
    <property type="term" value="C:extracellular space"/>
    <property type="evidence" value="ECO:0007669"/>
    <property type="project" value="InterPro"/>
</dbReference>
<evidence type="ECO:0000256" key="1">
    <source>
        <dbReference type="ARBA" id="ARBA00009500"/>
    </source>
</evidence>
<organism evidence="6">
    <name type="scientific">Oryza nivara</name>
    <name type="common">Indian wild rice</name>
    <name type="synonym">Oryza sativa f. spontanea</name>
    <dbReference type="NCBI Taxonomy" id="4536"/>
    <lineage>
        <taxon>Eukaryota</taxon>
        <taxon>Viridiplantae</taxon>
        <taxon>Streptophyta</taxon>
        <taxon>Embryophyta</taxon>
        <taxon>Tracheophyta</taxon>
        <taxon>Spermatophyta</taxon>
        <taxon>Magnoliopsida</taxon>
        <taxon>Liliopsida</taxon>
        <taxon>Poales</taxon>
        <taxon>Poaceae</taxon>
        <taxon>BOP clade</taxon>
        <taxon>Oryzoideae</taxon>
        <taxon>Oryzeae</taxon>
        <taxon>Oryzinae</taxon>
        <taxon>Oryza</taxon>
    </lineage>
</organism>
<evidence type="ECO:0000313" key="6">
    <source>
        <dbReference type="EnsemblPlants" id="ONIVA08G11650.1"/>
    </source>
</evidence>
<dbReference type="Proteomes" id="UP000006591">
    <property type="component" value="Chromosome 8"/>
</dbReference>
<evidence type="ECO:0000313" key="7">
    <source>
        <dbReference type="Proteomes" id="UP000006591"/>
    </source>
</evidence>